<dbReference type="Gene3D" id="1.10.10.10">
    <property type="entry name" value="Winged helix-like DNA-binding domain superfamily/Winged helix DNA-binding domain"/>
    <property type="match status" value="1"/>
</dbReference>
<dbReference type="PRINTS" id="PR00038">
    <property type="entry name" value="HTHLUXR"/>
</dbReference>
<dbReference type="GO" id="GO:0003677">
    <property type="term" value="F:DNA binding"/>
    <property type="evidence" value="ECO:0007669"/>
    <property type="project" value="UniProtKB-KW"/>
</dbReference>
<dbReference type="PANTHER" id="PTHR44688">
    <property type="entry name" value="DNA-BINDING TRANSCRIPTIONAL ACTIVATOR DEVR_DOSR"/>
    <property type="match status" value="1"/>
</dbReference>
<dbReference type="GO" id="GO:0006355">
    <property type="term" value="P:regulation of DNA-templated transcription"/>
    <property type="evidence" value="ECO:0007669"/>
    <property type="project" value="InterPro"/>
</dbReference>
<dbReference type="InterPro" id="IPR016032">
    <property type="entry name" value="Sig_transdc_resp-reg_C-effctor"/>
</dbReference>
<evidence type="ECO:0000259" key="4">
    <source>
        <dbReference type="PROSITE" id="PS50043"/>
    </source>
</evidence>
<gene>
    <name evidence="5" type="ORF">STRAU_5393</name>
</gene>
<dbReference type="SMART" id="SM00421">
    <property type="entry name" value="HTH_LUXR"/>
    <property type="match status" value="1"/>
</dbReference>
<keyword evidence="6" id="KW-1185">Reference proteome</keyword>
<dbReference type="PATRIC" id="fig|1286094.4.peg.5325"/>
<keyword evidence="2" id="KW-0238">DNA-binding</keyword>
<proteinExistence type="predicted"/>
<dbReference type="CDD" id="cd06170">
    <property type="entry name" value="LuxR_C_like"/>
    <property type="match status" value="1"/>
</dbReference>
<reference evidence="5 6" key="1">
    <citation type="submission" date="2013-02" db="EMBL/GenBank/DDBJ databases">
        <title>Draft Genome Sequence of Streptomyces aurantiacus, Which Produces Setomimycin.</title>
        <authorList>
            <person name="Gruening B.A."/>
            <person name="Praeg A."/>
            <person name="Erxleben A."/>
            <person name="Guenther S."/>
            <person name="Mueller M."/>
        </authorList>
    </citation>
    <scope>NUCLEOTIDE SEQUENCE [LARGE SCALE GENOMIC DNA]</scope>
    <source>
        <strain evidence="5 6">JA 4570</strain>
    </source>
</reference>
<accession>S3ZT03</accession>
<dbReference type="SUPFAM" id="SSF46894">
    <property type="entry name" value="C-terminal effector domain of the bipartite response regulators"/>
    <property type="match status" value="1"/>
</dbReference>
<comment type="caution">
    <text evidence="5">The sequence shown here is derived from an EMBL/GenBank/DDBJ whole genome shotgun (WGS) entry which is preliminary data.</text>
</comment>
<name>S3ZT03_9ACTN</name>
<dbReference type="EMBL" id="AOPZ01000306">
    <property type="protein sequence ID" value="EPH41530.1"/>
    <property type="molecule type" value="Genomic_DNA"/>
</dbReference>
<evidence type="ECO:0000256" key="1">
    <source>
        <dbReference type="ARBA" id="ARBA00023015"/>
    </source>
</evidence>
<evidence type="ECO:0000313" key="6">
    <source>
        <dbReference type="Proteomes" id="UP000014629"/>
    </source>
</evidence>
<keyword evidence="3" id="KW-0804">Transcription</keyword>
<evidence type="ECO:0000256" key="3">
    <source>
        <dbReference type="ARBA" id="ARBA00023163"/>
    </source>
</evidence>
<sequence>MSVLLGGNGWVLPSLAAEAATLGELGAAVSAEIGRRVPHDGYHLMGLDPVSGASAFHVLRHGYGAESLRGLEREFGRPEEAFPFSTLFTGPTPVGVLSTGVHEHRYCARLHEIMRAEGMGSEMRIALALGGRAWGGVVLLRERRSRPFSSAEIAHAERLAAPLAASLRAFVASKPLRVAAHGGPPGVVIVGADDSIRAATPGAREWLRAYVPDPARPLDDEALFTALCNITHTARRAPDGTAVSRLFTPRGWATLHAQPLGENGDEGNAITLQPATADALLPAIAEWYGITPRERDVIRHAFHGVPVKHIARRLGLSVHTANDHLKSVYRKLGVAGRDELFACLVRTSGR</sequence>
<dbReference type="PANTHER" id="PTHR44688:SF16">
    <property type="entry name" value="DNA-BINDING TRANSCRIPTIONAL ACTIVATOR DEVR_DOSR"/>
    <property type="match status" value="1"/>
</dbReference>
<evidence type="ECO:0000313" key="5">
    <source>
        <dbReference type="EMBL" id="EPH41530.1"/>
    </source>
</evidence>
<dbReference type="OrthoDB" id="9815744at2"/>
<dbReference type="SUPFAM" id="SSF55781">
    <property type="entry name" value="GAF domain-like"/>
    <property type="match status" value="1"/>
</dbReference>
<feature type="domain" description="HTH luxR-type" evidence="4">
    <location>
        <begin position="283"/>
        <end position="348"/>
    </location>
</feature>
<dbReference type="PROSITE" id="PS50043">
    <property type="entry name" value="HTH_LUXR_2"/>
    <property type="match status" value="1"/>
</dbReference>
<dbReference type="InterPro" id="IPR000792">
    <property type="entry name" value="Tscrpt_reg_LuxR_C"/>
</dbReference>
<evidence type="ECO:0000256" key="2">
    <source>
        <dbReference type="ARBA" id="ARBA00023125"/>
    </source>
</evidence>
<dbReference type="Proteomes" id="UP000014629">
    <property type="component" value="Unassembled WGS sequence"/>
</dbReference>
<dbReference type="Pfam" id="PF00196">
    <property type="entry name" value="GerE"/>
    <property type="match status" value="1"/>
</dbReference>
<dbReference type="InterPro" id="IPR036388">
    <property type="entry name" value="WH-like_DNA-bd_sf"/>
</dbReference>
<dbReference type="RefSeq" id="WP_016643514.1">
    <property type="nucleotide sequence ID" value="NZ_AOPZ01000306.1"/>
</dbReference>
<dbReference type="AlphaFoldDB" id="S3ZT03"/>
<organism evidence="5 6">
    <name type="scientific">Streptomyces aurantiacus JA 4570</name>
    <dbReference type="NCBI Taxonomy" id="1286094"/>
    <lineage>
        <taxon>Bacteria</taxon>
        <taxon>Bacillati</taxon>
        <taxon>Actinomycetota</taxon>
        <taxon>Actinomycetes</taxon>
        <taxon>Kitasatosporales</taxon>
        <taxon>Streptomycetaceae</taxon>
        <taxon>Streptomyces</taxon>
        <taxon>Streptomyces aurantiacus group</taxon>
    </lineage>
</organism>
<keyword evidence="1" id="KW-0805">Transcription regulation</keyword>
<protein>
    <recommendedName>
        <fullName evidence="4">HTH luxR-type domain-containing protein</fullName>
    </recommendedName>
</protein>